<name>A0A166HTF7_9AGAM</name>
<reference evidence="9 10" key="1">
    <citation type="journal article" date="2016" name="Mol. Biol. Evol.">
        <title>Comparative Genomics of Early-Diverging Mushroom-Forming Fungi Provides Insights into the Origins of Lignocellulose Decay Capabilities.</title>
        <authorList>
            <person name="Nagy L.G."/>
            <person name="Riley R."/>
            <person name="Tritt A."/>
            <person name="Adam C."/>
            <person name="Daum C."/>
            <person name="Floudas D."/>
            <person name="Sun H."/>
            <person name="Yadav J.S."/>
            <person name="Pangilinan J."/>
            <person name="Larsson K.H."/>
            <person name="Matsuura K."/>
            <person name="Barry K."/>
            <person name="Labutti K."/>
            <person name="Kuo R."/>
            <person name="Ohm R.A."/>
            <person name="Bhattacharya S.S."/>
            <person name="Shirouzu T."/>
            <person name="Yoshinaga Y."/>
            <person name="Martin F.M."/>
            <person name="Grigoriev I.V."/>
            <person name="Hibbett D.S."/>
        </authorList>
    </citation>
    <scope>NUCLEOTIDE SEQUENCE [LARGE SCALE GENOMIC DNA]</scope>
    <source>
        <strain evidence="9 10">CBS 109695</strain>
    </source>
</reference>
<dbReference type="PANTHER" id="PTHR31845:SF21">
    <property type="entry name" value="REGULATORY PROTEIN LEU3"/>
    <property type="match status" value="1"/>
</dbReference>
<accession>A0A166HTF7</accession>
<evidence type="ECO:0000313" key="10">
    <source>
        <dbReference type="Proteomes" id="UP000076532"/>
    </source>
</evidence>
<evidence type="ECO:0000256" key="5">
    <source>
        <dbReference type="ARBA" id="ARBA00023163"/>
    </source>
</evidence>
<keyword evidence="10" id="KW-1185">Reference proteome</keyword>
<dbReference type="InterPro" id="IPR007219">
    <property type="entry name" value="XnlR_reg_dom"/>
</dbReference>
<comment type="subcellular location">
    <subcellularLocation>
        <location evidence="1">Nucleus</location>
    </subcellularLocation>
</comment>
<dbReference type="PANTHER" id="PTHR31845">
    <property type="entry name" value="FINGER DOMAIN PROTEIN, PUTATIVE-RELATED"/>
    <property type="match status" value="1"/>
</dbReference>
<keyword evidence="6" id="KW-0539">Nucleus</keyword>
<evidence type="ECO:0000256" key="6">
    <source>
        <dbReference type="ARBA" id="ARBA00023242"/>
    </source>
</evidence>
<evidence type="ECO:0000256" key="4">
    <source>
        <dbReference type="ARBA" id="ARBA00023125"/>
    </source>
</evidence>
<keyword evidence="2" id="KW-0479">Metal-binding</keyword>
<feature type="region of interest" description="Disordered" evidence="7">
    <location>
        <begin position="1"/>
        <end position="28"/>
    </location>
</feature>
<dbReference type="GO" id="GO:0000981">
    <property type="term" value="F:DNA-binding transcription factor activity, RNA polymerase II-specific"/>
    <property type="evidence" value="ECO:0007669"/>
    <property type="project" value="InterPro"/>
</dbReference>
<dbReference type="PROSITE" id="PS00463">
    <property type="entry name" value="ZN2_CY6_FUNGAL_1"/>
    <property type="match status" value="1"/>
</dbReference>
<evidence type="ECO:0000256" key="7">
    <source>
        <dbReference type="SAM" id="MobiDB-lite"/>
    </source>
</evidence>
<dbReference type="SMART" id="SM00066">
    <property type="entry name" value="GAL4"/>
    <property type="match status" value="1"/>
</dbReference>
<sequence>MSDSDTPEKASASTGHTLAGGKRQRSRQVCTECRQKKIKCDAQDTFPAPCSRCVGTQPTPLCRVDPNYRRSRKRPVKATDAPSSTNQRTSISASLSTPLVRNIELAISSASTLPRPLVPLVPLTQASGLATVISDEQLAQAIWPSVFELGGVHVSIKQATTLFDEFFEHFHPSCPMFLTSRAPVPTHRTDPLLFWAILAVASRGPPLPSGMQKILQGVSYEALAEQVKASVAALGIYPPRTPSVVQALLLLCEWPLPAKSSRDDRTWHYSSLAIQTALQIGLHRPQFPHEFTSRIEEQVAAETVEGQERTLAWIYCHIIGYSIASIHGIPSLLKDDYVTLSASNRAPTSPPAWLAQIPRRAIDALRIARLTDRIACTLGHAASTPSGQLPAESTAPLFSVFNAELGELDRGLGGGSEAHTTLRLHLCRIRLCAFMLQSAGEAKGTVTGQRALAATDSYVSCMRLIEAACATPREEVARWPISISFGHSVACICLIRLLSTPDGAALDMNAALTQVSALFRVASDLRLNEGLDSLRERFNQLVSFSVRDAQRRRADLAALDGGGAQRDTDGLPDVQSRMGLANWLKDSVIRAQQARKRHEAVHPGRGAEIISCASDPPTHAQGISESLPSPSAPVLSDLHLINYTMFTASDFDDILASFSRGEWSMPAGTDSAAWADNGMHTSLNG</sequence>
<organism evidence="9 10">
    <name type="scientific">Athelia psychrophila</name>
    <dbReference type="NCBI Taxonomy" id="1759441"/>
    <lineage>
        <taxon>Eukaryota</taxon>
        <taxon>Fungi</taxon>
        <taxon>Dikarya</taxon>
        <taxon>Basidiomycota</taxon>
        <taxon>Agaricomycotina</taxon>
        <taxon>Agaricomycetes</taxon>
        <taxon>Agaricomycetidae</taxon>
        <taxon>Atheliales</taxon>
        <taxon>Atheliaceae</taxon>
        <taxon>Athelia</taxon>
    </lineage>
</organism>
<dbReference type="GO" id="GO:0000976">
    <property type="term" value="F:transcription cis-regulatory region binding"/>
    <property type="evidence" value="ECO:0007669"/>
    <property type="project" value="TreeGrafter"/>
</dbReference>
<dbReference type="STRING" id="436010.A0A166HTF7"/>
<evidence type="ECO:0000259" key="8">
    <source>
        <dbReference type="PROSITE" id="PS50048"/>
    </source>
</evidence>
<evidence type="ECO:0000256" key="3">
    <source>
        <dbReference type="ARBA" id="ARBA00023015"/>
    </source>
</evidence>
<dbReference type="OrthoDB" id="39175at2759"/>
<dbReference type="InterPro" id="IPR051089">
    <property type="entry name" value="prtT"/>
</dbReference>
<dbReference type="InterPro" id="IPR036864">
    <property type="entry name" value="Zn2-C6_fun-type_DNA-bd_sf"/>
</dbReference>
<dbReference type="Gene3D" id="4.10.240.10">
    <property type="entry name" value="Zn(2)-C6 fungal-type DNA-binding domain"/>
    <property type="match status" value="1"/>
</dbReference>
<dbReference type="EMBL" id="KV417566">
    <property type="protein sequence ID" value="KZP19213.1"/>
    <property type="molecule type" value="Genomic_DNA"/>
</dbReference>
<feature type="region of interest" description="Disordered" evidence="7">
    <location>
        <begin position="64"/>
        <end position="93"/>
    </location>
</feature>
<gene>
    <name evidence="9" type="ORF">FIBSPDRAFT_1045748</name>
</gene>
<dbReference type="AlphaFoldDB" id="A0A166HTF7"/>
<keyword evidence="5" id="KW-0804">Transcription</keyword>
<dbReference type="SUPFAM" id="SSF57701">
    <property type="entry name" value="Zn2/Cys6 DNA-binding domain"/>
    <property type="match status" value="1"/>
</dbReference>
<dbReference type="Proteomes" id="UP000076532">
    <property type="component" value="Unassembled WGS sequence"/>
</dbReference>
<dbReference type="Pfam" id="PF04082">
    <property type="entry name" value="Fungal_trans"/>
    <property type="match status" value="1"/>
</dbReference>
<dbReference type="CDD" id="cd12148">
    <property type="entry name" value="fungal_TF_MHR"/>
    <property type="match status" value="1"/>
</dbReference>
<evidence type="ECO:0000313" key="9">
    <source>
        <dbReference type="EMBL" id="KZP19213.1"/>
    </source>
</evidence>
<feature type="compositionally biased region" description="Polar residues" evidence="7">
    <location>
        <begin position="81"/>
        <end position="93"/>
    </location>
</feature>
<dbReference type="InterPro" id="IPR001138">
    <property type="entry name" value="Zn2Cys6_DnaBD"/>
</dbReference>
<keyword evidence="3" id="KW-0805">Transcription regulation</keyword>
<keyword evidence="4" id="KW-0238">DNA-binding</keyword>
<dbReference type="PROSITE" id="PS50048">
    <property type="entry name" value="ZN2_CY6_FUNGAL_2"/>
    <property type="match status" value="1"/>
</dbReference>
<feature type="domain" description="Zn(2)-C6 fungal-type" evidence="8">
    <location>
        <begin position="29"/>
        <end position="64"/>
    </location>
</feature>
<dbReference type="GO" id="GO:0008270">
    <property type="term" value="F:zinc ion binding"/>
    <property type="evidence" value="ECO:0007669"/>
    <property type="project" value="InterPro"/>
</dbReference>
<dbReference type="GO" id="GO:0006351">
    <property type="term" value="P:DNA-templated transcription"/>
    <property type="evidence" value="ECO:0007669"/>
    <property type="project" value="InterPro"/>
</dbReference>
<dbReference type="CDD" id="cd00067">
    <property type="entry name" value="GAL4"/>
    <property type="match status" value="1"/>
</dbReference>
<dbReference type="Pfam" id="PF00172">
    <property type="entry name" value="Zn_clus"/>
    <property type="match status" value="1"/>
</dbReference>
<evidence type="ECO:0000256" key="2">
    <source>
        <dbReference type="ARBA" id="ARBA00022723"/>
    </source>
</evidence>
<evidence type="ECO:0000256" key="1">
    <source>
        <dbReference type="ARBA" id="ARBA00004123"/>
    </source>
</evidence>
<proteinExistence type="predicted"/>
<dbReference type="GO" id="GO:0005634">
    <property type="term" value="C:nucleus"/>
    <property type="evidence" value="ECO:0007669"/>
    <property type="project" value="UniProtKB-SubCell"/>
</dbReference>
<protein>
    <recommendedName>
        <fullName evidence="8">Zn(2)-C6 fungal-type domain-containing protein</fullName>
    </recommendedName>
</protein>